<dbReference type="Pfam" id="PF00017">
    <property type="entry name" value="SH2"/>
    <property type="match status" value="1"/>
</dbReference>
<dbReference type="PROSITE" id="PS50001">
    <property type="entry name" value="SH2"/>
    <property type="match status" value="1"/>
</dbReference>
<dbReference type="PANTHER" id="PTHR19969:SF5">
    <property type="entry name" value="CRK-LIKE PROTEIN"/>
    <property type="match status" value="1"/>
</dbReference>
<dbReference type="GO" id="GO:0016477">
    <property type="term" value="P:cell migration"/>
    <property type="evidence" value="ECO:0007669"/>
    <property type="project" value="TreeGrafter"/>
</dbReference>
<dbReference type="EMBL" id="BTSX01000005">
    <property type="protein sequence ID" value="GMS98197.1"/>
    <property type="molecule type" value="Genomic_DNA"/>
</dbReference>
<dbReference type="GO" id="GO:0005737">
    <property type="term" value="C:cytoplasm"/>
    <property type="evidence" value="ECO:0007669"/>
    <property type="project" value="TreeGrafter"/>
</dbReference>
<organism evidence="4 5">
    <name type="scientific">Pristionchus entomophagus</name>
    <dbReference type="NCBI Taxonomy" id="358040"/>
    <lineage>
        <taxon>Eukaryota</taxon>
        <taxon>Metazoa</taxon>
        <taxon>Ecdysozoa</taxon>
        <taxon>Nematoda</taxon>
        <taxon>Chromadorea</taxon>
        <taxon>Rhabditida</taxon>
        <taxon>Rhabditina</taxon>
        <taxon>Diplogasteromorpha</taxon>
        <taxon>Diplogasteroidea</taxon>
        <taxon>Neodiplogasteridae</taxon>
        <taxon>Pristionchus</taxon>
    </lineage>
</organism>
<evidence type="ECO:0000256" key="1">
    <source>
        <dbReference type="ARBA" id="ARBA00022999"/>
    </source>
</evidence>
<dbReference type="Gene3D" id="3.30.505.10">
    <property type="entry name" value="SH2 domain"/>
    <property type="match status" value="1"/>
</dbReference>
<keyword evidence="1 2" id="KW-0727">SH2 domain</keyword>
<evidence type="ECO:0000313" key="5">
    <source>
        <dbReference type="Proteomes" id="UP001432027"/>
    </source>
</evidence>
<keyword evidence="5" id="KW-1185">Reference proteome</keyword>
<dbReference type="SUPFAM" id="SSF55550">
    <property type="entry name" value="SH2 domain"/>
    <property type="match status" value="1"/>
</dbReference>
<feature type="domain" description="SH2" evidence="3">
    <location>
        <begin position="38"/>
        <end position="130"/>
    </location>
</feature>
<gene>
    <name evidence="4" type="ORF">PENTCL1PPCAC_20372</name>
</gene>
<dbReference type="GO" id="GO:0035591">
    <property type="term" value="F:signaling adaptor activity"/>
    <property type="evidence" value="ECO:0007669"/>
    <property type="project" value="TreeGrafter"/>
</dbReference>
<comment type="caution">
    <text evidence="4">The sequence shown here is derived from an EMBL/GenBank/DDBJ whole genome shotgun (WGS) entry which is preliminary data.</text>
</comment>
<sequence>PTDLLSPHVPVRDSNRSYENMDWMIIQEAGAGLLIQSWYHGLLSRDDAKRMLLYPGDFLIRQSSQMPGQVILSGRDHSVVQHVLLIDEQTGQVRTRDQRFRTIVDLVNFYYVNRQPINAEDLRIELLRPIPRK</sequence>
<dbReference type="GO" id="GO:0030971">
    <property type="term" value="F:receptor tyrosine kinase binding"/>
    <property type="evidence" value="ECO:0007669"/>
    <property type="project" value="TreeGrafter"/>
</dbReference>
<dbReference type="PRINTS" id="PR00401">
    <property type="entry name" value="SH2DOMAIN"/>
</dbReference>
<evidence type="ECO:0000256" key="2">
    <source>
        <dbReference type="PROSITE-ProRule" id="PRU00191"/>
    </source>
</evidence>
<feature type="non-terminal residue" evidence="4">
    <location>
        <position position="1"/>
    </location>
</feature>
<proteinExistence type="predicted"/>
<dbReference type="SMART" id="SM00252">
    <property type="entry name" value="SH2"/>
    <property type="match status" value="1"/>
</dbReference>
<dbReference type="InterPro" id="IPR051184">
    <property type="entry name" value="Tyrosine-phos_adapter"/>
</dbReference>
<dbReference type="InterPro" id="IPR036860">
    <property type="entry name" value="SH2_dom_sf"/>
</dbReference>
<evidence type="ECO:0000259" key="3">
    <source>
        <dbReference type="PROSITE" id="PS50001"/>
    </source>
</evidence>
<dbReference type="GO" id="GO:0007167">
    <property type="term" value="P:enzyme-linked receptor protein signaling pathway"/>
    <property type="evidence" value="ECO:0007669"/>
    <property type="project" value="TreeGrafter"/>
</dbReference>
<dbReference type="InterPro" id="IPR000980">
    <property type="entry name" value="SH2"/>
</dbReference>
<name>A0AAV5TVF7_9BILA</name>
<evidence type="ECO:0000313" key="4">
    <source>
        <dbReference type="EMBL" id="GMS98197.1"/>
    </source>
</evidence>
<dbReference type="PANTHER" id="PTHR19969">
    <property type="entry name" value="SH2-SH3 ADAPTOR PROTEIN-RELATED"/>
    <property type="match status" value="1"/>
</dbReference>
<dbReference type="AlphaFoldDB" id="A0AAV5TVF7"/>
<protein>
    <recommendedName>
        <fullName evidence="3">SH2 domain-containing protein</fullName>
    </recommendedName>
</protein>
<dbReference type="Proteomes" id="UP001432027">
    <property type="component" value="Unassembled WGS sequence"/>
</dbReference>
<reference evidence="4" key="1">
    <citation type="submission" date="2023-10" db="EMBL/GenBank/DDBJ databases">
        <title>Genome assembly of Pristionchus species.</title>
        <authorList>
            <person name="Yoshida K."/>
            <person name="Sommer R.J."/>
        </authorList>
    </citation>
    <scope>NUCLEOTIDE SEQUENCE</scope>
    <source>
        <strain evidence="4">RS0144</strain>
    </source>
</reference>
<accession>A0AAV5TVF7</accession>